<dbReference type="Pfam" id="PF00723">
    <property type="entry name" value="Glyco_hydro_15"/>
    <property type="match status" value="1"/>
</dbReference>
<dbReference type="FunFam" id="1.50.10.10:FF:000005">
    <property type="entry name" value="Glycosyl hydrolase, glucoamylase"/>
    <property type="match status" value="1"/>
</dbReference>
<evidence type="ECO:0000313" key="15">
    <source>
        <dbReference type="Proteomes" id="UP000324233"/>
    </source>
</evidence>
<keyword evidence="5 14" id="KW-0378">Hydrolase</keyword>
<comment type="pathway">
    <text evidence="11">Glycan degradation; trehalose degradation; D-glucose from alpha,alpha-trehalose: step 1/1.</text>
</comment>
<dbReference type="Proteomes" id="UP000324233">
    <property type="component" value="Chromosome"/>
</dbReference>
<evidence type="ECO:0000256" key="5">
    <source>
        <dbReference type="ARBA" id="ARBA00022801"/>
    </source>
</evidence>
<protein>
    <recommendedName>
        <fullName evidence="4">Trehalase</fullName>
        <ecNumber evidence="3">3.2.1.28</ecNumber>
    </recommendedName>
    <alternativeName>
        <fullName evidence="8">Alpha,alpha-trehalase</fullName>
    </alternativeName>
    <alternativeName>
        <fullName evidence="9">Alpha,alpha-trehalose glucohydrolase</fullName>
    </alternativeName>
</protein>
<evidence type="ECO:0000313" key="14">
    <source>
        <dbReference type="EMBL" id="QEH35924.1"/>
    </source>
</evidence>
<keyword evidence="6" id="KW-0119">Carbohydrate metabolism</keyword>
<evidence type="ECO:0000259" key="13">
    <source>
        <dbReference type="Pfam" id="PF19291"/>
    </source>
</evidence>
<dbReference type="Pfam" id="PF19291">
    <property type="entry name" value="TREH_N"/>
    <property type="match status" value="1"/>
</dbReference>
<dbReference type="InterPro" id="IPR012341">
    <property type="entry name" value="6hp_glycosidase-like_sf"/>
</dbReference>
<keyword evidence="15" id="KW-1185">Reference proteome</keyword>
<comment type="similarity">
    <text evidence="2">Belongs to the glycosyl hydrolase 15 family.</text>
</comment>
<name>A0A5B9W6R9_9BACT</name>
<accession>A0A5B9W6R9</accession>
<feature type="domain" description="Trehalase-like N-terminal" evidence="13">
    <location>
        <begin position="3"/>
        <end position="150"/>
    </location>
</feature>
<dbReference type="InterPro" id="IPR008928">
    <property type="entry name" value="6-hairpin_glycosidase_sf"/>
</dbReference>
<gene>
    <name evidence="14" type="ORF">OJF2_44810</name>
</gene>
<dbReference type="EMBL" id="CP042997">
    <property type="protein sequence ID" value="QEH35924.1"/>
    <property type="molecule type" value="Genomic_DNA"/>
</dbReference>
<keyword evidence="7 14" id="KW-0326">Glycosidase</keyword>
<dbReference type="GO" id="GO:0004555">
    <property type="term" value="F:alpha,alpha-trehalase activity"/>
    <property type="evidence" value="ECO:0007669"/>
    <property type="project" value="UniProtKB-EC"/>
</dbReference>
<evidence type="ECO:0000256" key="8">
    <source>
        <dbReference type="ARBA" id="ARBA00030473"/>
    </source>
</evidence>
<evidence type="ECO:0000256" key="4">
    <source>
        <dbReference type="ARBA" id="ARBA00019905"/>
    </source>
</evidence>
<dbReference type="EC" id="3.2.1.28" evidence="3"/>
<evidence type="ECO:0000256" key="6">
    <source>
        <dbReference type="ARBA" id="ARBA00023277"/>
    </source>
</evidence>
<evidence type="ECO:0000256" key="11">
    <source>
        <dbReference type="ARBA" id="ARBA00060615"/>
    </source>
</evidence>
<dbReference type="PANTHER" id="PTHR31616:SF0">
    <property type="entry name" value="GLUCAN 1,4-ALPHA-GLUCOSIDASE"/>
    <property type="match status" value="1"/>
</dbReference>
<feature type="domain" description="GH15-like" evidence="12">
    <location>
        <begin position="218"/>
        <end position="580"/>
    </location>
</feature>
<evidence type="ECO:0000256" key="10">
    <source>
        <dbReference type="ARBA" id="ARBA00053030"/>
    </source>
</evidence>
<organism evidence="14 15">
    <name type="scientific">Aquisphaera giovannonii</name>
    <dbReference type="NCBI Taxonomy" id="406548"/>
    <lineage>
        <taxon>Bacteria</taxon>
        <taxon>Pseudomonadati</taxon>
        <taxon>Planctomycetota</taxon>
        <taxon>Planctomycetia</taxon>
        <taxon>Isosphaerales</taxon>
        <taxon>Isosphaeraceae</taxon>
        <taxon>Aquisphaera</taxon>
    </lineage>
</organism>
<reference evidence="14 15" key="1">
    <citation type="submission" date="2019-08" db="EMBL/GenBank/DDBJ databases">
        <title>Deep-cultivation of Planctomycetes and their phenomic and genomic characterization uncovers novel biology.</title>
        <authorList>
            <person name="Wiegand S."/>
            <person name="Jogler M."/>
            <person name="Boedeker C."/>
            <person name="Pinto D."/>
            <person name="Vollmers J."/>
            <person name="Rivas-Marin E."/>
            <person name="Kohn T."/>
            <person name="Peeters S.H."/>
            <person name="Heuer A."/>
            <person name="Rast P."/>
            <person name="Oberbeckmann S."/>
            <person name="Bunk B."/>
            <person name="Jeske O."/>
            <person name="Meyerdierks A."/>
            <person name="Storesund J.E."/>
            <person name="Kallscheuer N."/>
            <person name="Luecker S."/>
            <person name="Lage O.M."/>
            <person name="Pohl T."/>
            <person name="Merkel B.J."/>
            <person name="Hornburger P."/>
            <person name="Mueller R.-W."/>
            <person name="Bruemmer F."/>
            <person name="Labrenz M."/>
            <person name="Spormann A.M."/>
            <person name="Op den Camp H."/>
            <person name="Overmann J."/>
            <person name="Amann R."/>
            <person name="Jetten M.S.M."/>
            <person name="Mascher T."/>
            <person name="Medema M.H."/>
            <person name="Devos D.P."/>
            <person name="Kaster A.-K."/>
            <person name="Ovreas L."/>
            <person name="Rohde M."/>
            <person name="Galperin M.Y."/>
            <person name="Jogler C."/>
        </authorList>
    </citation>
    <scope>NUCLEOTIDE SEQUENCE [LARGE SCALE GENOMIC DNA]</scope>
    <source>
        <strain evidence="14 15">OJF2</strain>
    </source>
</reference>
<dbReference type="InterPro" id="IPR045582">
    <property type="entry name" value="Trehalase-like_N"/>
</dbReference>
<dbReference type="OrthoDB" id="3902805at2"/>
<evidence type="ECO:0000256" key="9">
    <source>
        <dbReference type="ARBA" id="ARBA00031637"/>
    </source>
</evidence>
<dbReference type="PANTHER" id="PTHR31616">
    <property type="entry name" value="TREHALASE"/>
    <property type="match status" value="1"/>
</dbReference>
<dbReference type="AlphaFoldDB" id="A0A5B9W6R9"/>
<dbReference type="Gene3D" id="1.50.10.10">
    <property type="match status" value="1"/>
</dbReference>
<sequence>MPSRIEDYALIGDCQAAALVGRDGSIDWLCVPRFDSAACFAALLGTPEDGRWLVGPRGGEPRVRRRYREGTLVLETEFETDAGTVALIDFMPPRSEHPDLVRIVEGRRGRVPMRMELVIRFDYGSVVPWVRRVEHGIAAIAGPDMLALRTDVPMHGENLHTVADFEVAEGQRVAFDLTWHPSHRPRPAEVDAARALEEAESWWREWSGRCDVDGEWCEAVRRSLITLKALTYAPTGGIVAAPTTSLPECLGGVRNWDYRYCWLRDATFTLYALMLAGYRQEAAAWREWLLRAVAGTPSRLQIMYGLAGERRLTEQQIPWLPGYEGSAPVRVGNGAWDQHQLDVYGEVIDALHQARRFGLEPDGDSWRFQRALMDFLESDWRRPDEGIWEVRGPRRQFTHSKVMAWVAFDRAVKGVEQAGLDGPVGRWRAIRDEIHAQVCAEGFDASLGSFVQSYGSKHLDASLLMMPLVGFLPATDPRVRGTVEAIERGLVTDGFVHRYRPDPGVDGLPPGEGTFLLCTFWLADCLALMGRRDDARAIFERLLAIRNDVGLLSEGYDPQARRMVGNFPQAFSHIGLINTAYNLMQGPACPASDRPGR</sequence>
<comment type="cofactor">
    <cofactor evidence="10">
        <name>phosphate</name>
        <dbReference type="ChEBI" id="CHEBI:43474"/>
    </cofactor>
</comment>
<evidence type="ECO:0000256" key="2">
    <source>
        <dbReference type="ARBA" id="ARBA00006188"/>
    </source>
</evidence>
<evidence type="ECO:0000256" key="1">
    <source>
        <dbReference type="ARBA" id="ARBA00001576"/>
    </source>
</evidence>
<dbReference type="GO" id="GO:0005993">
    <property type="term" value="P:trehalose catabolic process"/>
    <property type="evidence" value="ECO:0007669"/>
    <property type="project" value="UniProtKB-ARBA"/>
</dbReference>
<dbReference type="RefSeq" id="WP_148595664.1">
    <property type="nucleotide sequence ID" value="NZ_CP042997.1"/>
</dbReference>
<evidence type="ECO:0000256" key="7">
    <source>
        <dbReference type="ARBA" id="ARBA00023295"/>
    </source>
</evidence>
<dbReference type="InterPro" id="IPR011613">
    <property type="entry name" value="GH15-like"/>
</dbReference>
<comment type="catalytic activity">
    <reaction evidence="1">
        <text>alpha,alpha-trehalose + H2O = alpha-D-glucose + beta-D-glucose</text>
        <dbReference type="Rhea" id="RHEA:32675"/>
        <dbReference type="ChEBI" id="CHEBI:15377"/>
        <dbReference type="ChEBI" id="CHEBI:15903"/>
        <dbReference type="ChEBI" id="CHEBI:16551"/>
        <dbReference type="ChEBI" id="CHEBI:17925"/>
        <dbReference type="EC" id="3.2.1.28"/>
    </reaction>
</comment>
<dbReference type="KEGG" id="agv:OJF2_44810"/>
<dbReference type="SUPFAM" id="SSF48208">
    <property type="entry name" value="Six-hairpin glycosidases"/>
    <property type="match status" value="1"/>
</dbReference>
<proteinExistence type="inferred from homology"/>
<evidence type="ECO:0000256" key="3">
    <source>
        <dbReference type="ARBA" id="ARBA00012757"/>
    </source>
</evidence>
<evidence type="ECO:0000259" key="12">
    <source>
        <dbReference type="Pfam" id="PF00723"/>
    </source>
</evidence>